<dbReference type="GO" id="GO:0034450">
    <property type="term" value="F:ubiquitin-ubiquitin ligase activity"/>
    <property type="evidence" value="ECO:0007669"/>
    <property type="project" value="InterPro"/>
</dbReference>
<evidence type="ECO:0000313" key="8">
    <source>
        <dbReference type="EMBL" id="CAL4217434.1"/>
    </source>
</evidence>
<accession>A0AAV2SKT9</accession>
<feature type="non-terminal residue" evidence="8">
    <location>
        <position position="403"/>
    </location>
</feature>
<evidence type="ECO:0000256" key="6">
    <source>
        <dbReference type="SAM" id="MobiDB-lite"/>
    </source>
</evidence>
<dbReference type="GO" id="GO:0000151">
    <property type="term" value="C:ubiquitin ligase complex"/>
    <property type="evidence" value="ECO:0007669"/>
    <property type="project" value="InterPro"/>
</dbReference>
<dbReference type="GO" id="GO:0006511">
    <property type="term" value="P:ubiquitin-dependent protein catabolic process"/>
    <property type="evidence" value="ECO:0007669"/>
    <property type="project" value="InterPro"/>
</dbReference>
<keyword evidence="9" id="KW-1185">Reference proteome</keyword>
<dbReference type="Proteomes" id="UP001497623">
    <property type="component" value="Unassembled WGS sequence"/>
</dbReference>
<dbReference type="Pfam" id="PF10408">
    <property type="entry name" value="Ufd2P_core"/>
    <property type="match status" value="1"/>
</dbReference>
<evidence type="ECO:0000256" key="4">
    <source>
        <dbReference type="ARBA" id="ARBA00022786"/>
    </source>
</evidence>
<comment type="pathway">
    <text evidence="2">Protein modification; protein ubiquitination.</text>
</comment>
<evidence type="ECO:0000256" key="3">
    <source>
        <dbReference type="ARBA" id="ARBA00022679"/>
    </source>
</evidence>
<organism evidence="8 9">
    <name type="scientific">Meganyctiphanes norvegica</name>
    <name type="common">Northern krill</name>
    <name type="synonym">Thysanopoda norvegica</name>
    <dbReference type="NCBI Taxonomy" id="48144"/>
    <lineage>
        <taxon>Eukaryota</taxon>
        <taxon>Metazoa</taxon>
        <taxon>Ecdysozoa</taxon>
        <taxon>Arthropoda</taxon>
        <taxon>Crustacea</taxon>
        <taxon>Multicrustacea</taxon>
        <taxon>Malacostraca</taxon>
        <taxon>Eumalacostraca</taxon>
        <taxon>Eucarida</taxon>
        <taxon>Euphausiacea</taxon>
        <taxon>Euphausiidae</taxon>
        <taxon>Meganyctiphanes</taxon>
    </lineage>
</organism>
<evidence type="ECO:0000256" key="1">
    <source>
        <dbReference type="ARBA" id="ARBA00004123"/>
    </source>
</evidence>
<feature type="domain" description="Ubiquitin conjugation factor E4 core" evidence="7">
    <location>
        <begin position="102"/>
        <end position="403"/>
    </location>
</feature>
<dbReference type="GO" id="GO:0005634">
    <property type="term" value="C:nucleus"/>
    <property type="evidence" value="ECO:0007669"/>
    <property type="project" value="UniProtKB-SubCell"/>
</dbReference>
<evidence type="ECO:0000256" key="2">
    <source>
        <dbReference type="ARBA" id="ARBA00004906"/>
    </source>
</evidence>
<gene>
    <name evidence="8" type="ORF">MNOR_LOCUS38825</name>
</gene>
<dbReference type="GO" id="GO:0000209">
    <property type="term" value="P:protein polyubiquitination"/>
    <property type="evidence" value="ECO:0007669"/>
    <property type="project" value="TreeGrafter"/>
</dbReference>
<comment type="subcellular location">
    <subcellularLocation>
        <location evidence="1">Nucleus</location>
    </subcellularLocation>
</comment>
<protein>
    <recommendedName>
        <fullName evidence="7">Ubiquitin conjugation factor E4 core domain-containing protein</fullName>
    </recommendedName>
</protein>
<keyword evidence="3" id="KW-0808">Transferase</keyword>
<dbReference type="EMBL" id="CAXKWB010092774">
    <property type="protein sequence ID" value="CAL4217434.1"/>
    <property type="molecule type" value="Genomic_DNA"/>
</dbReference>
<comment type="caution">
    <text evidence="8">The sequence shown here is derived from an EMBL/GenBank/DDBJ whole genome shotgun (WGS) entry which is preliminary data.</text>
</comment>
<sequence length="403" mass="46316">KKLIVNVRLPTHSWSVFSVTLLLRSRAKKLIVNFQKSSKSCICAKGMSIDFTEWFKSYLGGRQQVVVANETTSEPGIVSCGVPQGNDSALIVSGSDPRAIANEFGTSQNWFSEKFAQTLLYTQQSMTGITYQHVFKKTLNMVNISIRSGADLREPRMPTPKILGTVFMATKKIKQEVDALYQRILHHPLSHNLPTALMTFYTMVESTGASSEFYDKFTIRYHISVIFKWLWEDRGHRQAVIQESNTGKEFVKFVNLLMNDTTFLLDESLDALKRIHEVQEEMERGTWTQQPREQQQSRQRQLATDERQCRSYLTLARETVDMMHYLTEEIPTPFLRTELSDRLAAMLNFNLAQLSGDKCGNLKVRQADKYGWEPRKLLEQLVDIYLHLDSEKFAQSMANDETS</sequence>
<dbReference type="InterPro" id="IPR045132">
    <property type="entry name" value="UBE4"/>
</dbReference>
<proteinExistence type="predicted"/>
<dbReference type="GO" id="GO:0005737">
    <property type="term" value="C:cytoplasm"/>
    <property type="evidence" value="ECO:0007669"/>
    <property type="project" value="TreeGrafter"/>
</dbReference>
<dbReference type="GO" id="GO:0036503">
    <property type="term" value="P:ERAD pathway"/>
    <property type="evidence" value="ECO:0007669"/>
    <property type="project" value="InterPro"/>
</dbReference>
<dbReference type="PANTHER" id="PTHR13931:SF2">
    <property type="entry name" value="UBIQUITIN CONJUGATION FACTOR E4 B"/>
    <property type="match status" value="1"/>
</dbReference>
<feature type="region of interest" description="Disordered" evidence="6">
    <location>
        <begin position="282"/>
        <end position="303"/>
    </location>
</feature>
<feature type="non-terminal residue" evidence="8">
    <location>
        <position position="1"/>
    </location>
</feature>
<dbReference type="InterPro" id="IPR019474">
    <property type="entry name" value="Ub_conjug_fac_E4_core"/>
</dbReference>
<reference evidence="8 9" key="1">
    <citation type="submission" date="2024-05" db="EMBL/GenBank/DDBJ databases">
        <authorList>
            <person name="Wallberg A."/>
        </authorList>
    </citation>
    <scope>NUCLEOTIDE SEQUENCE [LARGE SCALE GENOMIC DNA]</scope>
</reference>
<name>A0AAV2SKT9_MEGNR</name>
<keyword evidence="4" id="KW-0833">Ubl conjugation pathway</keyword>
<evidence type="ECO:0000259" key="7">
    <source>
        <dbReference type="Pfam" id="PF10408"/>
    </source>
</evidence>
<evidence type="ECO:0000256" key="5">
    <source>
        <dbReference type="ARBA" id="ARBA00023242"/>
    </source>
</evidence>
<dbReference type="PANTHER" id="PTHR13931">
    <property type="entry name" value="UBIQUITINATION FACTOR E4"/>
    <property type="match status" value="1"/>
</dbReference>
<keyword evidence="5" id="KW-0539">Nucleus</keyword>
<evidence type="ECO:0000313" key="9">
    <source>
        <dbReference type="Proteomes" id="UP001497623"/>
    </source>
</evidence>
<dbReference type="AlphaFoldDB" id="A0AAV2SKT9"/>
<feature type="compositionally biased region" description="Low complexity" evidence="6">
    <location>
        <begin position="289"/>
        <end position="301"/>
    </location>
</feature>